<keyword evidence="2" id="KW-0808">Transferase</keyword>
<dbReference type="InterPro" id="IPR002213">
    <property type="entry name" value="UDP_glucos_trans"/>
</dbReference>
<evidence type="ECO:0000256" key="1">
    <source>
        <dbReference type="ARBA" id="ARBA00022676"/>
    </source>
</evidence>
<keyword evidence="3" id="KW-0175">Coiled coil</keyword>
<feature type="coiled-coil region" evidence="3">
    <location>
        <begin position="382"/>
        <end position="409"/>
    </location>
</feature>
<evidence type="ECO:0000256" key="3">
    <source>
        <dbReference type="SAM" id="Coils"/>
    </source>
</evidence>
<organism evidence="4 5">
    <name type="scientific">Streptococcus agalactiae CCUG 29376</name>
    <dbReference type="NCBI Taxonomy" id="1105255"/>
    <lineage>
        <taxon>Bacteria</taxon>
        <taxon>Bacillati</taxon>
        <taxon>Bacillota</taxon>
        <taxon>Bacilli</taxon>
        <taxon>Lactobacillales</taxon>
        <taxon>Streptococcaceae</taxon>
        <taxon>Streptococcus</taxon>
    </lineage>
</organism>
<keyword evidence="1" id="KW-0328">Glycosyltransferase</keyword>
<dbReference type="Gene3D" id="3.40.50.2000">
    <property type="entry name" value="Glycogen Phosphorylase B"/>
    <property type="match status" value="1"/>
</dbReference>
<reference evidence="4 5" key="1">
    <citation type="submission" date="2012-10" db="EMBL/GenBank/DDBJ databases">
        <authorList>
            <person name="Zadoks R.N."/>
            <person name="Moroni P."/>
            <person name="Richards V.P."/>
            <person name="Durkin S.A.S."/>
            <person name="Kim M."/>
            <person name="Pavinski Bitar P.D."/>
            <person name="Stanhope M.J."/>
            <person name="Town C.D."/>
            <person name="Venter J.C."/>
        </authorList>
    </citation>
    <scope>NUCLEOTIDE SEQUENCE [LARGE SCALE GENOMIC DNA]</scope>
    <source>
        <strain evidence="4 5">CCUG 29376</strain>
    </source>
</reference>
<dbReference type="Proteomes" id="UP000015267">
    <property type="component" value="Unassembled WGS sequence"/>
</dbReference>
<dbReference type="PANTHER" id="PTHR48043:SF145">
    <property type="entry name" value="FI06409P-RELATED"/>
    <property type="match status" value="1"/>
</dbReference>
<name>A0AAV3JMH1_STRAG</name>
<proteinExistence type="predicted"/>
<dbReference type="Pfam" id="PF00201">
    <property type="entry name" value="UDPGT"/>
    <property type="match status" value="1"/>
</dbReference>
<gene>
    <name evidence="4" type="ORF">SAG0055_06145</name>
</gene>
<accession>A0AAV3JMH1</accession>
<dbReference type="EMBL" id="ANDB01000014">
    <property type="protein sequence ID" value="EPW16948.1"/>
    <property type="molecule type" value="Genomic_DNA"/>
</dbReference>
<sequence length="412" mass="47667">MLLLKKGDKMSKFLFAPFMMNLGESQRLSKLANCLYEQGHDIHILGDNYYPFLFNNDAYRYHHCVEDKSVYNSKRYDAFFSLSTDFNFLSEEEIERICSIERDLLRQEKFDAVLTGYRLSIVTSCRLESIPLIWIISGATHISEIVENSEGILPNGKISKASKPQTKDFIKRVITTYSTNVKTWNNYIKKYGGKPFNNALELFTGDLNLVTDYSLFYEFDKDSSYKTIGPILIDNVGFSKCSQINQDNKTVLLSFGTSFKRDWVESFLKTLPRHYHYLLTSCGEAINIPGSYIEIVDFIDFKTIDKEIYFAIIHGGQGTVYAMAAQGIPFIGIPFFNEQFWNIKKFSKEKCAYLVKKPDVREIRKAISCLERDYDIYKSYMIRLSQGIKEEAEASLQKAEAEIESFIRKRQS</sequence>
<dbReference type="InterPro" id="IPR050271">
    <property type="entry name" value="UDP-glycosyltransferase"/>
</dbReference>
<dbReference type="AlphaFoldDB" id="A0AAV3JMH1"/>
<protein>
    <submittedName>
        <fullName evidence="4">CylJ protein</fullName>
    </submittedName>
</protein>
<dbReference type="SUPFAM" id="SSF53756">
    <property type="entry name" value="UDP-Glycosyltransferase/glycogen phosphorylase"/>
    <property type="match status" value="1"/>
</dbReference>
<dbReference type="GO" id="GO:0008194">
    <property type="term" value="F:UDP-glycosyltransferase activity"/>
    <property type="evidence" value="ECO:0007669"/>
    <property type="project" value="InterPro"/>
</dbReference>
<dbReference type="PANTHER" id="PTHR48043">
    <property type="entry name" value="EG:EG0003.4 PROTEIN-RELATED"/>
    <property type="match status" value="1"/>
</dbReference>
<evidence type="ECO:0000256" key="2">
    <source>
        <dbReference type="ARBA" id="ARBA00022679"/>
    </source>
</evidence>
<evidence type="ECO:0000313" key="4">
    <source>
        <dbReference type="EMBL" id="EPW16948.1"/>
    </source>
</evidence>
<evidence type="ECO:0000313" key="5">
    <source>
        <dbReference type="Proteomes" id="UP000015267"/>
    </source>
</evidence>
<comment type="caution">
    <text evidence="4">The sequence shown here is derived from an EMBL/GenBank/DDBJ whole genome shotgun (WGS) entry which is preliminary data.</text>
</comment>